<comment type="caution">
    <text evidence="11">The sequence shown here is derived from an EMBL/GenBank/DDBJ whole genome shotgun (WGS) entry which is preliminary data.</text>
</comment>
<evidence type="ECO:0000256" key="7">
    <source>
        <dbReference type="ARBA" id="ARBA00023157"/>
    </source>
</evidence>
<dbReference type="Pfam" id="PF00057">
    <property type="entry name" value="Ldl_recept_a"/>
    <property type="match status" value="3"/>
</dbReference>
<keyword evidence="3" id="KW-0732">Signal</keyword>
<dbReference type="Gene3D" id="4.10.400.10">
    <property type="entry name" value="Low-density Lipoprotein Receptor"/>
    <property type="match status" value="4"/>
</dbReference>
<dbReference type="GO" id="GO:0005886">
    <property type="term" value="C:plasma membrane"/>
    <property type="evidence" value="ECO:0007669"/>
    <property type="project" value="TreeGrafter"/>
</dbReference>
<keyword evidence="12" id="KW-1185">Reference proteome</keyword>
<evidence type="ECO:0000313" key="11">
    <source>
        <dbReference type="EMBL" id="KAK8401134.1"/>
    </source>
</evidence>
<reference evidence="11 12" key="1">
    <citation type="submission" date="2023-03" db="EMBL/GenBank/DDBJ databases">
        <title>High-quality genome of Scylla paramamosain provides insights in environmental adaptation.</title>
        <authorList>
            <person name="Zhang L."/>
        </authorList>
    </citation>
    <scope>NUCLEOTIDE SEQUENCE [LARGE SCALE GENOMIC DNA]</scope>
    <source>
        <strain evidence="11">LZ_2023a</strain>
        <tissue evidence="11">Muscle</tissue>
    </source>
</reference>
<dbReference type="AlphaFoldDB" id="A0AAW0ULW6"/>
<feature type="disulfide bond" evidence="10">
    <location>
        <begin position="327"/>
        <end position="342"/>
    </location>
</feature>
<keyword evidence="6" id="KW-0472">Membrane</keyword>
<dbReference type="InterPro" id="IPR002172">
    <property type="entry name" value="LDrepeatLR_classA_rpt"/>
</dbReference>
<name>A0AAW0ULW6_SCYPA</name>
<keyword evidence="8" id="KW-0675">Receptor</keyword>
<dbReference type="FunFam" id="4.10.400.10:FF:000065">
    <property type="entry name" value="Transmembrane protease serine 7"/>
    <property type="match status" value="1"/>
</dbReference>
<evidence type="ECO:0000256" key="8">
    <source>
        <dbReference type="ARBA" id="ARBA00023170"/>
    </source>
</evidence>
<keyword evidence="4" id="KW-0677">Repeat</keyword>
<evidence type="ECO:0000256" key="1">
    <source>
        <dbReference type="ARBA" id="ARBA00004167"/>
    </source>
</evidence>
<accession>A0AAW0ULW6</accession>
<dbReference type="InterPro" id="IPR036055">
    <property type="entry name" value="LDL_receptor-like_sf"/>
</dbReference>
<dbReference type="PANTHER" id="PTHR22722">
    <property type="entry name" value="LOW-DENSITY LIPOPROTEIN RECEPTOR-RELATED PROTEIN 2-RELATED"/>
    <property type="match status" value="1"/>
</dbReference>
<feature type="disulfide bond" evidence="10">
    <location>
        <begin position="114"/>
        <end position="129"/>
    </location>
</feature>
<dbReference type="InterPro" id="IPR023415">
    <property type="entry name" value="LDLR_class-A_CS"/>
</dbReference>
<dbReference type="PROSITE" id="PS01209">
    <property type="entry name" value="LDLRA_1"/>
    <property type="match status" value="3"/>
</dbReference>
<evidence type="ECO:0000256" key="5">
    <source>
        <dbReference type="ARBA" id="ARBA00022989"/>
    </source>
</evidence>
<dbReference type="FunFam" id="4.10.400.10:FF:000034">
    <property type="entry name" value="Low-density lipoprotein receptor-related protein 2"/>
    <property type="match status" value="1"/>
</dbReference>
<feature type="disulfide bond" evidence="10">
    <location>
        <begin position="308"/>
        <end position="320"/>
    </location>
</feature>
<dbReference type="SUPFAM" id="SSF57424">
    <property type="entry name" value="LDL receptor-like module"/>
    <property type="match status" value="3"/>
</dbReference>
<evidence type="ECO:0000313" key="12">
    <source>
        <dbReference type="Proteomes" id="UP001487740"/>
    </source>
</evidence>
<dbReference type="Gene3D" id="2.40.128.620">
    <property type="match status" value="1"/>
</dbReference>
<dbReference type="CDD" id="cd00112">
    <property type="entry name" value="LDLa"/>
    <property type="match status" value="3"/>
</dbReference>
<evidence type="ECO:0000256" key="2">
    <source>
        <dbReference type="ARBA" id="ARBA00022692"/>
    </source>
</evidence>
<evidence type="ECO:0000256" key="6">
    <source>
        <dbReference type="ARBA" id="ARBA00023136"/>
    </source>
</evidence>
<comment type="subcellular location">
    <subcellularLocation>
        <location evidence="1">Membrane</location>
        <topology evidence="1">Single-pass membrane protein</topology>
    </subcellularLocation>
</comment>
<comment type="caution">
    <text evidence="10">Lacks conserved residue(s) required for the propagation of feature annotation.</text>
</comment>
<evidence type="ECO:0000256" key="4">
    <source>
        <dbReference type="ARBA" id="ARBA00022737"/>
    </source>
</evidence>
<feature type="disulfide bond" evidence="10">
    <location>
        <begin position="278"/>
        <end position="293"/>
    </location>
</feature>
<gene>
    <name evidence="11" type="ORF">O3P69_002708</name>
</gene>
<evidence type="ECO:0000256" key="10">
    <source>
        <dbReference type="PROSITE-ProRule" id="PRU00124"/>
    </source>
</evidence>
<protein>
    <submittedName>
        <fullName evidence="11">Uncharacterized protein</fullName>
    </submittedName>
</protein>
<dbReference type="InterPro" id="IPR051221">
    <property type="entry name" value="LDLR-related"/>
</dbReference>
<dbReference type="SMART" id="SM00192">
    <property type="entry name" value="LDLa"/>
    <property type="match status" value="7"/>
</dbReference>
<evidence type="ECO:0000256" key="9">
    <source>
        <dbReference type="ARBA" id="ARBA00023180"/>
    </source>
</evidence>
<feature type="disulfide bond" evidence="10">
    <location>
        <begin position="355"/>
        <end position="373"/>
    </location>
</feature>
<evidence type="ECO:0000256" key="3">
    <source>
        <dbReference type="ARBA" id="ARBA00022729"/>
    </source>
</evidence>
<proteinExistence type="predicted"/>
<feature type="disulfide bond" evidence="10">
    <location>
        <begin position="367"/>
        <end position="382"/>
    </location>
</feature>
<dbReference type="GO" id="GO:0043235">
    <property type="term" value="C:receptor complex"/>
    <property type="evidence" value="ECO:0007669"/>
    <property type="project" value="TreeGrafter"/>
</dbReference>
<keyword evidence="2" id="KW-0812">Transmembrane</keyword>
<organism evidence="11 12">
    <name type="scientific">Scylla paramamosain</name>
    <name type="common">Mud crab</name>
    <dbReference type="NCBI Taxonomy" id="85552"/>
    <lineage>
        <taxon>Eukaryota</taxon>
        <taxon>Metazoa</taxon>
        <taxon>Ecdysozoa</taxon>
        <taxon>Arthropoda</taxon>
        <taxon>Crustacea</taxon>
        <taxon>Multicrustacea</taxon>
        <taxon>Malacostraca</taxon>
        <taxon>Eumalacostraca</taxon>
        <taxon>Eucarida</taxon>
        <taxon>Decapoda</taxon>
        <taxon>Pleocyemata</taxon>
        <taxon>Brachyura</taxon>
        <taxon>Eubrachyura</taxon>
        <taxon>Portunoidea</taxon>
        <taxon>Portunidae</taxon>
        <taxon>Portuninae</taxon>
        <taxon>Scylla</taxon>
    </lineage>
</organism>
<dbReference type="PROSITE" id="PS50068">
    <property type="entry name" value="LDLRA_2"/>
    <property type="match status" value="5"/>
</dbReference>
<keyword evidence="7 10" id="KW-1015">Disulfide bond</keyword>
<dbReference type="EMBL" id="JARAKH010000009">
    <property type="protein sequence ID" value="KAK8401134.1"/>
    <property type="molecule type" value="Genomic_DNA"/>
</dbReference>
<dbReference type="Proteomes" id="UP001487740">
    <property type="component" value="Unassembled WGS sequence"/>
</dbReference>
<feature type="disulfide bond" evidence="10">
    <location>
        <begin position="266"/>
        <end position="284"/>
    </location>
</feature>
<sequence>MEMASKRGDGYPYHWHVPQYIWPTIVMNMKYIAEEVVGCMGEEDIPGVCVGTDSPCTNDSMCRGVGYGCEDGRCVYKECNINPREPGCCNDDSPINRYWCGDVTSQCTSPANICDGTVQCMNGADEGHCWSNPCPRDKIARCQTSTLCLDLMDLCNGEPACPGGEDEDPRFCRSFPCPRDRPFRCRNGKCIAKENLCDGVFKDCDEGKMSSLNSARVSMMVCDGTYNCLDATDELVCNGVIDGCDDGSDEQNCTNILCPPNRNFKCTNGKCIDGGLQCDGRNDCGDGTDEQNCPSPSPPPQVTPPPTCPPNMFTCDNGACIHESRICDGRNNCLDGEDEKNCQELECPASRPHRCKDGTCVVVTAPCDDIEDCPDGSDEINCTHTEYEEELYDRGG</sequence>
<feature type="disulfide bond" evidence="10">
    <location>
        <begin position="315"/>
        <end position="333"/>
    </location>
</feature>
<keyword evidence="5" id="KW-1133">Transmembrane helix</keyword>
<keyword evidence="9" id="KW-0325">Glycoprotein</keyword>
<dbReference type="PRINTS" id="PR00261">
    <property type="entry name" value="LDLRECEPTOR"/>
</dbReference>